<keyword evidence="1" id="KW-0812">Transmembrane</keyword>
<evidence type="ECO:0000256" key="2">
    <source>
        <dbReference type="SAM" id="SignalP"/>
    </source>
</evidence>
<dbReference type="EMBL" id="CH940654">
    <property type="protein sequence ID" value="KRF77816.1"/>
    <property type="molecule type" value="Genomic_DNA"/>
</dbReference>
<gene>
    <name evidence="3" type="primary">Dvir\GJ26265</name>
    <name evidence="3" type="ORF">Dvir_GJ26265</name>
</gene>
<feature type="chain" id="PRO_5006386365" description="EMI domain-containing protein" evidence="2">
    <location>
        <begin position="21"/>
        <end position="197"/>
    </location>
</feature>
<protein>
    <recommendedName>
        <fullName evidence="5">EMI domain-containing protein</fullName>
    </recommendedName>
</protein>
<accession>A0A0Q9VYI8</accession>
<organism evidence="3 4">
    <name type="scientific">Drosophila virilis</name>
    <name type="common">Fruit fly</name>
    <dbReference type="NCBI Taxonomy" id="7244"/>
    <lineage>
        <taxon>Eukaryota</taxon>
        <taxon>Metazoa</taxon>
        <taxon>Ecdysozoa</taxon>
        <taxon>Arthropoda</taxon>
        <taxon>Hexapoda</taxon>
        <taxon>Insecta</taxon>
        <taxon>Pterygota</taxon>
        <taxon>Neoptera</taxon>
        <taxon>Endopterygota</taxon>
        <taxon>Diptera</taxon>
        <taxon>Brachycera</taxon>
        <taxon>Muscomorpha</taxon>
        <taxon>Ephydroidea</taxon>
        <taxon>Drosophilidae</taxon>
        <taxon>Drosophila</taxon>
    </lineage>
</organism>
<evidence type="ECO:0008006" key="5">
    <source>
        <dbReference type="Google" id="ProtNLM"/>
    </source>
</evidence>
<reference evidence="3 4" key="1">
    <citation type="journal article" date="2007" name="Nature">
        <title>Evolution of genes and genomes on the Drosophila phylogeny.</title>
        <authorList>
            <consortium name="Drosophila 12 Genomes Consortium"/>
            <person name="Clark A.G."/>
            <person name="Eisen M.B."/>
            <person name="Smith D.R."/>
            <person name="Bergman C.M."/>
            <person name="Oliver B."/>
            <person name="Markow T.A."/>
            <person name="Kaufman T.C."/>
            <person name="Kellis M."/>
            <person name="Gelbart W."/>
            <person name="Iyer V.N."/>
            <person name="Pollard D.A."/>
            <person name="Sackton T.B."/>
            <person name="Larracuente A.M."/>
            <person name="Singh N.D."/>
            <person name="Abad J.P."/>
            <person name="Abt D.N."/>
            <person name="Adryan B."/>
            <person name="Aguade M."/>
            <person name="Akashi H."/>
            <person name="Anderson W.W."/>
            <person name="Aquadro C.F."/>
            <person name="Ardell D.H."/>
            <person name="Arguello R."/>
            <person name="Artieri C.G."/>
            <person name="Barbash D.A."/>
            <person name="Barker D."/>
            <person name="Barsanti P."/>
            <person name="Batterham P."/>
            <person name="Batzoglou S."/>
            <person name="Begun D."/>
            <person name="Bhutkar A."/>
            <person name="Blanco E."/>
            <person name="Bosak S.A."/>
            <person name="Bradley R.K."/>
            <person name="Brand A.D."/>
            <person name="Brent M.R."/>
            <person name="Brooks A.N."/>
            <person name="Brown R.H."/>
            <person name="Butlin R.K."/>
            <person name="Caggese C."/>
            <person name="Calvi B.R."/>
            <person name="Bernardo de Carvalho A."/>
            <person name="Caspi A."/>
            <person name="Castrezana S."/>
            <person name="Celniker S.E."/>
            <person name="Chang J.L."/>
            <person name="Chapple C."/>
            <person name="Chatterji S."/>
            <person name="Chinwalla A."/>
            <person name="Civetta A."/>
            <person name="Clifton S.W."/>
            <person name="Comeron J.M."/>
            <person name="Costello J.C."/>
            <person name="Coyne J.A."/>
            <person name="Daub J."/>
            <person name="David R.G."/>
            <person name="Delcher A.L."/>
            <person name="Delehaunty K."/>
            <person name="Do C.B."/>
            <person name="Ebling H."/>
            <person name="Edwards K."/>
            <person name="Eickbush T."/>
            <person name="Evans J.D."/>
            <person name="Filipski A."/>
            <person name="Findeiss S."/>
            <person name="Freyhult E."/>
            <person name="Fulton L."/>
            <person name="Fulton R."/>
            <person name="Garcia A.C."/>
            <person name="Gardiner A."/>
            <person name="Garfield D.A."/>
            <person name="Garvin B.E."/>
            <person name="Gibson G."/>
            <person name="Gilbert D."/>
            <person name="Gnerre S."/>
            <person name="Godfrey J."/>
            <person name="Good R."/>
            <person name="Gotea V."/>
            <person name="Gravely B."/>
            <person name="Greenberg A.J."/>
            <person name="Griffiths-Jones S."/>
            <person name="Gross S."/>
            <person name="Guigo R."/>
            <person name="Gustafson E.A."/>
            <person name="Haerty W."/>
            <person name="Hahn M.W."/>
            <person name="Halligan D.L."/>
            <person name="Halpern A.L."/>
            <person name="Halter G.M."/>
            <person name="Han M.V."/>
            <person name="Heger A."/>
            <person name="Hillier L."/>
            <person name="Hinrichs A.S."/>
            <person name="Holmes I."/>
            <person name="Hoskins R.A."/>
            <person name="Hubisz M.J."/>
            <person name="Hultmark D."/>
            <person name="Huntley M.A."/>
            <person name="Jaffe D.B."/>
            <person name="Jagadeeshan S."/>
            <person name="Jeck W.R."/>
            <person name="Johnson J."/>
            <person name="Jones C.D."/>
            <person name="Jordan W.C."/>
            <person name="Karpen G.H."/>
            <person name="Kataoka E."/>
            <person name="Keightley P.D."/>
            <person name="Kheradpour P."/>
            <person name="Kirkness E.F."/>
            <person name="Koerich L.B."/>
            <person name="Kristiansen K."/>
            <person name="Kudrna D."/>
            <person name="Kulathinal R.J."/>
            <person name="Kumar S."/>
            <person name="Kwok R."/>
            <person name="Lander E."/>
            <person name="Langley C.H."/>
            <person name="Lapoint R."/>
            <person name="Lazzaro B.P."/>
            <person name="Lee S.J."/>
            <person name="Levesque L."/>
            <person name="Li R."/>
            <person name="Lin C.F."/>
            <person name="Lin M.F."/>
            <person name="Lindblad-Toh K."/>
            <person name="Llopart A."/>
            <person name="Long M."/>
            <person name="Low L."/>
            <person name="Lozovsky E."/>
            <person name="Lu J."/>
            <person name="Luo M."/>
            <person name="Machado C.A."/>
            <person name="Makalowski W."/>
            <person name="Marzo M."/>
            <person name="Matsuda M."/>
            <person name="Matzkin L."/>
            <person name="McAllister B."/>
            <person name="McBride C.S."/>
            <person name="McKernan B."/>
            <person name="McKernan K."/>
            <person name="Mendez-Lago M."/>
            <person name="Minx P."/>
            <person name="Mollenhauer M.U."/>
            <person name="Montooth K."/>
            <person name="Mount S.M."/>
            <person name="Mu X."/>
            <person name="Myers E."/>
            <person name="Negre B."/>
            <person name="Newfeld S."/>
            <person name="Nielsen R."/>
            <person name="Noor M.A."/>
            <person name="O'Grady P."/>
            <person name="Pachter L."/>
            <person name="Papaceit M."/>
            <person name="Parisi M.J."/>
            <person name="Parisi M."/>
            <person name="Parts L."/>
            <person name="Pedersen J.S."/>
            <person name="Pesole G."/>
            <person name="Phillippy A.M."/>
            <person name="Ponting C.P."/>
            <person name="Pop M."/>
            <person name="Porcelli D."/>
            <person name="Powell J.R."/>
            <person name="Prohaska S."/>
            <person name="Pruitt K."/>
            <person name="Puig M."/>
            <person name="Quesneville H."/>
            <person name="Ram K.R."/>
            <person name="Rand D."/>
            <person name="Rasmussen M.D."/>
            <person name="Reed L.K."/>
            <person name="Reenan R."/>
            <person name="Reily A."/>
            <person name="Remington K.A."/>
            <person name="Rieger T.T."/>
            <person name="Ritchie M.G."/>
            <person name="Robin C."/>
            <person name="Rogers Y.H."/>
            <person name="Rohde C."/>
            <person name="Rozas J."/>
            <person name="Rubenfield M.J."/>
            <person name="Ruiz A."/>
            <person name="Russo S."/>
            <person name="Salzberg S.L."/>
            <person name="Sanchez-Gracia A."/>
            <person name="Saranga D.J."/>
            <person name="Sato H."/>
            <person name="Schaeffer S.W."/>
            <person name="Schatz M.C."/>
            <person name="Schlenke T."/>
            <person name="Schwartz R."/>
            <person name="Segarra C."/>
            <person name="Singh R.S."/>
            <person name="Sirot L."/>
            <person name="Sirota M."/>
            <person name="Sisneros N.B."/>
            <person name="Smith C.D."/>
            <person name="Smith T.F."/>
            <person name="Spieth J."/>
            <person name="Stage D.E."/>
            <person name="Stark A."/>
            <person name="Stephan W."/>
            <person name="Strausberg R.L."/>
            <person name="Strempel S."/>
            <person name="Sturgill D."/>
            <person name="Sutton G."/>
            <person name="Sutton G.G."/>
            <person name="Tao W."/>
            <person name="Teichmann S."/>
            <person name="Tobari Y.N."/>
            <person name="Tomimura Y."/>
            <person name="Tsolas J.M."/>
            <person name="Valente V.L."/>
            <person name="Venter E."/>
            <person name="Venter J.C."/>
            <person name="Vicario S."/>
            <person name="Vieira F.G."/>
            <person name="Vilella A.J."/>
            <person name="Villasante A."/>
            <person name="Walenz B."/>
            <person name="Wang J."/>
            <person name="Wasserman M."/>
            <person name="Watts T."/>
            <person name="Wilson D."/>
            <person name="Wilson R.K."/>
            <person name="Wing R.A."/>
            <person name="Wolfner M.F."/>
            <person name="Wong A."/>
            <person name="Wong G.K."/>
            <person name="Wu C.I."/>
            <person name="Wu G."/>
            <person name="Yamamoto D."/>
            <person name="Yang H.P."/>
            <person name="Yang S.P."/>
            <person name="Yorke J.A."/>
            <person name="Yoshida K."/>
            <person name="Zdobnov E."/>
            <person name="Zhang P."/>
            <person name="Zhang Y."/>
            <person name="Zimin A.V."/>
            <person name="Baldwin J."/>
            <person name="Abdouelleil A."/>
            <person name="Abdulkadir J."/>
            <person name="Abebe A."/>
            <person name="Abera B."/>
            <person name="Abreu J."/>
            <person name="Acer S.C."/>
            <person name="Aftuck L."/>
            <person name="Alexander A."/>
            <person name="An P."/>
            <person name="Anderson E."/>
            <person name="Anderson S."/>
            <person name="Arachi H."/>
            <person name="Azer M."/>
            <person name="Bachantsang P."/>
            <person name="Barry A."/>
            <person name="Bayul T."/>
            <person name="Berlin A."/>
            <person name="Bessette D."/>
            <person name="Bloom T."/>
            <person name="Blye J."/>
            <person name="Boguslavskiy L."/>
            <person name="Bonnet C."/>
            <person name="Boukhgalter B."/>
            <person name="Bourzgui I."/>
            <person name="Brown A."/>
            <person name="Cahill P."/>
            <person name="Channer S."/>
            <person name="Cheshatsang Y."/>
            <person name="Chuda L."/>
            <person name="Citroen M."/>
            <person name="Collymore A."/>
            <person name="Cooke P."/>
            <person name="Costello M."/>
            <person name="D'Aco K."/>
            <person name="Daza R."/>
            <person name="De Haan G."/>
            <person name="DeGray S."/>
            <person name="DeMaso C."/>
            <person name="Dhargay N."/>
            <person name="Dooley K."/>
            <person name="Dooley E."/>
            <person name="Doricent M."/>
            <person name="Dorje P."/>
            <person name="Dorjee K."/>
            <person name="Dupes A."/>
            <person name="Elong R."/>
            <person name="Falk J."/>
            <person name="Farina A."/>
            <person name="Faro S."/>
            <person name="Ferguson D."/>
            <person name="Fisher S."/>
            <person name="Foley C.D."/>
            <person name="Franke A."/>
            <person name="Friedrich D."/>
            <person name="Gadbois L."/>
            <person name="Gearin G."/>
            <person name="Gearin C.R."/>
            <person name="Giannoukos G."/>
            <person name="Goode T."/>
            <person name="Graham J."/>
            <person name="Grandbois E."/>
            <person name="Grewal S."/>
            <person name="Gyaltsen K."/>
            <person name="Hafez N."/>
            <person name="Hagos B."/>
            <person name="Hall J."/>
            <person name="Henson C."/>
            <person name="Hollinger A."/>
            <person name="Honan T."/>
            <person name="Huard M.D."/>
            <person name="Hughes L."/>
            <person name="Hurhula B."/>
            <person name="Husby M.E."/>
            <person name="Kamat A."/>
            <person name="Kanga B."/>
            <person name="Kashin S."/>
            <person name="Khazanovich D."/>
            <person name="Kisner P."/>
            <person name="Lance K."/>
            <person name="Lara M."/>
            <person name="Lee W."/>
            <person name="Lennon N."/>
            <person name="Letendre F."/>
            <person name="LeVine R."/>
            <person name="Lipovsky A."/>
            <person name="Liu X."/>
            <person name="Liu J."/>
            <person name="Liu S."/>
            <person name="Lokyitsang T."/>
            <person name="Lokyitsang Y."/>
            <person name="Lubonja R."/>
            <person name="Lui A."/>
            <person name="MacDonald P."/>
            <person name="Magnisalis V."/>
            <person name="Maru K."/>
            <person name="Matthews C."/>
            <person name="McCusker W."/>
            <person name="McDonough S."/>
            <person name="Mehta T."/>
            <person name="Meldrim J."/>
            <person name="Meneus L."/>
            <person name="Mihai O."/>
            <person name="Mihalev A."/>
            <person name="Mihova T."/>
            <person name="Mittelman R."/>
            <person name="Mlenga V."/>
            <person name="Montmayeur A."/>
            <person name="Mulrain L."/>
            <person name="Navidi A."/>
            <person name="Naylor J."/>
            <person name="Negash T."/>
            <person name="Nguyen T."/>
            <person name="Nguyen N."/>
            <person name="Nicol R."/>
            <person name="Norbu C."/>
            <person name="Norbu N."/>
            <person name="Novod N."/>
            <person name="O'Neill B."/>
            <person name="Osman S."/>
            <person name="Markiewicz E."/>
            <person name="Oyono O.L."/>
            <person name="Patti C."/>
            <person name="Phunkhang P."/>
            <person name="Pierre F."/>
            <person name="Priest M."/>
            <person name="Raghuraman S."/>
            <person name="Rege F."/>
            <person name="Reyes R."/>
            <person name="Rise C."/>
            <person name="Rogov P."/>
            <person name="Ross K."/>
            <person name="Ryan E."/>
            <person name="Settipalli S."/>
            <person name="Shea T."/>
            <person name="Sherpa N."/>
            <person name="Shi L."/>
            <person name="Shih D."/>
            <person name="Sparrow T."/>
            <person name="Spaulding J."/>
            <person name="Stalker J."/>
            <person name="Stange-Thomann N."/>
            <person name="Stavropoulos S."/>
            <person name="Stone C."/>
            <person name="Strader C."/>
            <person name="Tesfaye S."/>
            <person name="Thomson T."/>
            <person name="Thoulutsang Y."/>
            <person name="Thoulutsang D."/>
            <person name="Topham K."/>
            <person name="Topping I."/>
            <person name="Tsamla T."/>
            <person name="Vassiliev H."/>
            <person name="Vo A."/>
            <person name="Wangchuk T."/>
            <person name="Wangdi T."/>
            <person name="Weiand M."/>
            <person name="Wilkinson J."/>
            <person name="Wilson A."/>
            <person name="Yadav S."/>
            <person name="Young G."/>
            <person name="Yu Q."/>
            <person name="Zembek L."/>
            <person name="Zhong D."/>
            <person name="Zimmer A."/>
            <person name="Zwirko Z."/>
            <person name="Jaffe D.B."/>
            <person name="Alvarez P."/>
            <person name="Brockman W."/>
            <person name="Butler J."/>
            <person name="Chin C."/>
            <person name="Gnerre S."/>
            <person name="Grabherr M."/>
            <person name="Kleber M."/>
            <person name="Mauceli E."/>
            <person name="MacCallum I."/>
        </authorList>
    </citation>
    <scope>NUCLEOTIDE SEQUENCE [LARGE SCALE GENOMIC DNA]</scope>
    <source>
        <strain evidence="4">Tucson 15010-1051.87</strain>
    </source>
</reference>
<keyword evidence="4" id="KW-1185">Reference proteome</keyword>
<feature type="transmembrane region" description="Helical" evidence="1">
    <location>
        <begin position="150"/>
        <end position="172"/>
    </location>
</feature>
<sequence>MWKFVLISVLSLLPNALLQAEDYEDNQTELPYTTQIYQTSDSHLCTEHEVILYTLMEPTPLREYGFFAEPFRRAGIRGSLRRVTKTRLELRQVCCPGYLRAYDNSCHPVSTTTEIYTELNDVSTLTVPVPSTDKSLPSAADKQSYKPKPWLMYGTVLILILLALGVCMYSFYYIKQRKDKRNEDGNEIEARSALFCN</sequence>
<name>A0A0Q9VYI8_DROVI</name>
<keyword evidence="1" id="KW-0472">Membrane</keyword>
<evidence type="ECO:0000313" key="4">
    <source>
        <dbReference type="Proteomes" id="UP000008792"/>
    </source>
</evidence>
<keyword evidence="1" id="KW-1133">Transmembrane helix</keyword>
<dbReference type="KEGG" id="dvi:26531035"/>
<feature type="signal peptide" evidence="2">
    <location>
        <begin position="1"/>
        <end position="20"/>
    </location>
</feature>
<proteinExistence type="predicted"/>
<dbReference type="Proteomes" id="UP000008792">
    <property type="component" value="Unassembled WGS sequence"/>
</dbReference>
<dbReference type="AlphaFoldDB" id="A0A0Q9VYI8"/>
<dbReference type="InParanoid" id="A0A0Q9VYI8"/>
<keyword evidence="2" id="KW-0732">Signal</keyword>
<dbReference type="OrthoDB" id="7871219at2759"/>
<evidence type="ECO:0000256" key="1">
    <source>
        <dbReference type="SAM" id="Phobius"/>
    </source>
</evidence>
<evidence type="ECO:0000313" key="3">
    <source>
        <dbReference type="EMBL" id="KRF77816.1"/>
    </source>
</evidence>